<evidence type="ECO:0000313" key="5">
    <source>
        <dbReference type="Proteomes" id="UP001501231"/>
    </source>
</evidence>
<reference evidence="4 5" key="1">
    <citation type="journal article" date="2019" name="Int. J. Syst. Evol. Microbiol.">
        <title>The Global Catalogue of Microorganisms (GCM) 10K type strain sequencing project: providing services to taxonomists for standard genome sequencing and annotation.</title>
        <authorList>
            <consortium name="The Broad Institute Genomics Platform"/>
            <consortium name="The Broad Institute Genome Sequencing Center for Infectious Disease"/>
            <person name="Wu L."/>
            <person name="Ma J."/>
        </authorList>
    </citation>
    <scope>NUCLEOTIDE SEQUENCE [LARGE SCALE GENOMIC DNA]</scope>
    <source>
        <strain evidence="4 5">JCM 3325</strain>
    </source>
</reference>
<keyword evidence="5" id="KW-1185">Reference proteome</keyword>
<dbReference type="SUPFAM" id="SSF56784">
    <property type="entry name" value="HAD-like"/>
    <property type="match status" value="1"/>
</dbReference>
<dbReference type="PANTHER" id="PTHR46470:SF4">
    <property type="entry name" value="5-AMINO-6-(5-PHOSPHO-D-RIBITYLAMINO)URACIL PHOSPHATASE YIGB"/>
    <property type="match status" value="1"/>
</dbReference>
<sequence>MAACLEALAAPPRPLVTGIITNGNGDQQRAKIAGVGLTGRFPHVVISEEAGSAKPAAEIFRLACRTAGVPPERTAYVGDRLATDARGAQAAGLRGIWLDRAGTAPADDPGVPRITTLADLPPLLR</sequence>
<comment type="cofactor">
    <cofactor evidence="1">
        <name>Mg(2+)</name>
        <dbReference type="ChEBI" id="CHEBI:18420"/>
    </cofactor>
</comment>
<evidence type="ECO:0000313" key="4">
    <source>
        <dbReference type="EMBL" id="GAA2448406.1"/>
    </source>
</evidence>
<accession>A0ABN3K723</accession>
<dbReference type="InterPro" id="IPR036412">
    <property type="entry name" value="HAD-like_sf"/>
</dbReference>
<name>A0ABN3K723_9ACTN</name>
<comment type="caution">
    <text evidence="4">The sequence shown here is derived from an EMBL/GenBank/DDBJ whole genome shotgun (WGS) entry which is preliminary data.</text>
</comment>
<dbReference type="Proteomes" id="UP001501231">
    <property type="component" value="Unassembled WGS sequence"/>
</dbReference>
<dbReference type="RefSeq" id="WP_344595980.1">
    <property type="nucleotide sequence ID" value="NZ_BAAARW010000035.1"/>
</dbReference>
<proteinExistence type="predicted"/>
<dbReference type="PANTHER" id="PTHR46470">
    <property type="entry name" value="N-ACYLNEURAMINATE-9-PHOSPHATASE"/>
    <property type="match status" value="1"/>
</dbReference>
<dbReference type="EMBL" id="BAAARW010000035">
    <property type="protein sequence ID" value="GAA2448406.1"/>
    <property type="molecule type" value="Genomic_DNA"/>
</dbReference>
<dbReference type="InterPro" id="IPR006439">
    <property type="entry name" value="HAD-SF_hydro_IA"/>
</dbReference>
<dbReference type="InterPro" id="IPR051400">
    <property type="entry name" value="HAD-like_hydrolase"/>
</dbReference>
<evidence type="ECO:0000256" key="3">
    <source>
        <dbReference type="ARBA" id="ARBA00022842"/>
    </source>
</evidence>
<protein>
    <recommendedName>
        <fullName evidence="6">HAD family hydrolase</fullName>
    </recommendedName>
</protein>
<evidence type="ECO:0008006" key="6">
    <source>
        <dbReference type="Google" id="ProtNLM"/>
    </source>
</evidence>
<dbReference type="Pfam" id="PF00702">
    <property type="entry name" value="Hydrolase"/>
    <property type="match status" value="1"/>
</dbReference>
<dbReference type="NCBIfam" id="TIGR01549">
    <property type="entry name" value="HAD-SF-IA-v1"/>
    <property type="match status" value="1"/>
</dbReference>
<dbReference type="Gene3D" id="3.40.50.1000">
    <property type="entry name" value="HAD superfamily/HAD-like"/>
    <property type="match status" value="1"/>
</dbReference>
<dbReference type="InterPro" id="IPR023214">
    <property type="entry name" value="HAD_sf"/>
</dbReference>
<organism evidence="4 5">
    <name type="scientific">Actinomadura vinacea</name>
    <dbReference type="NCBI Taxonomy" id="115336"/>
    <lineage>
        <taxon>Bacteria</taxon>
        <taxon>Bacillati</taxon>
        <taxon>Actinomycetota</taxon>
        <taxon>Actinomycetes</taxon>
        <taxon>Streptosporangiales</taxon>
        <taxon>Thermomonosporaceae</taxon>
        <taxon>Actinomadura</taxon>
    </lineage>
</organism>
<keyword evidence="3" id="KW-0460">Magnesium</keyword>
<gene>
    <name evidence="4" type="ORF">GCM10010191_77320</name>
</gene>
<keyword evidence="2" id="KW-0378">Hydrolase</keyword>
<evidence type="ECO:0000256" key="1">
    <source>
        <dbReference type="ARBA" id="ARBA00001946"/>
    </source>
</evidence>
<evidence type="ECO:0000256" key="2">
    <source>
        <dbReference type="ARBA" id="ARBA00022801"/>
    </source>
</evidence>